<evidence type="ECO:0000313" key="1">
    <source>
        <dbReference type="EMBL" id="TNN40118.1"/>
    </source>
</evidence>
<comment type="caution">
    <text evidence="1">The sequence shown here is derived from an EMBL/GenBank/DDBJ whole genome shotgun (WGS) entry which is preliminary data.</text>
</comment>
<reference evidence="1 2" key="1">
    <citation type="submission" date="2019-03" db="EMBL/GenBank/DDBJ databases">
        <title>First draft genome of Liparis tanakae, snailfish: a comprehensive survey of snailfish specific genes.</title>
        <authorList>
            <person name="Kim W."/>
            <person name="Song I."/>
            <person name="Jeong J.-H."/>
            <person name="Kim D."/>
            <person name="Kim S."/>
            <person name="Ryu S."/>
            <person name="Song J.Y."/>
            <person name="Lee S.K."/>
        </authorList>
    </citation>
    <scope>NUCLEOTIDE SEQUENCE [LARGE SCALE GENOMIC DNA]</scope>
    <source>
        <tissue evidence="1">Muscle</tissue>
    </source>
</reference>
<dbReference type="EMBL" id="SRLO01001217">
    <property type="protein sequence ID" value="TNN40118.1"/>
    <property type="molecule type" value="Genomic_DNA"/>
</dbReference>
<gene>
    <name evidence="1" type="ORF">EYF80_049722</name>
</gene>
<dbReference type="Proteomes" id="UP000314294">
    <property type="component" value="Unassembled WGS sequence"/>
</dbReference>
<sequence>MQPPSILPCTPVFVLLRRVNMSWRKKAPEWKRSVEMKGSFLQSDWALILRTVDLLHFLFEEWLPSGPSAIQATSHIQPQRRQAGPLVSAR</sequence>
<dbReference type="AlphaFoldDB" id="A0A4Z2FG27"/>
<evidence type="ECO:0000313" key="2">
    <source>
        <dbReference type="Proteomes" id="UP000314294"/>
    </source>
</evidence>
<keyword evidence="2" id="KW-1185">Reference proteome</keyword>
<organism evidence="1 2">
    <name type="scientific">Liparis tanakae</name>
    <name type="common">Tanaka's snailfish</name>
    <dbReference type="NCBI Taxonomy" id="230148"/>
    <lineage>
        <taxon>Eukaryota</taxon>
        <taxon>Metazoa</taxon>
        <taxon>Chordata</taxon>
        <taxon>Craniata</taxon>
        <taxon>Vertebrata</taxon>
        <taxon>Euteleostomi</taxon>
        <taxon>Actinopterygii</taxon>
        <taxon>Neopterygii</taxon>
        <taxon>Teleostei</taxon>
        <taxon>Neoteleostei</taxon>
        <taxon>Acanthomorphata</taxon>
        <taxon>Eupercaria</taxon>
        <taxon>Perciformes</taxon>
        <taxon>Cottioidei</taxon>
        <taxon>Cottales</taxon>
        <taxon>Liparidae</taxon>
        <taxon>Liparis</taxon>
    </lineage>
</organism>
<proteinExistence type="predicted"/>
<name>A0A4Z2FG27_9TELE</name>
<accession>A0A4Z2FG27</accession>
<protein>
    <submittedName>
        <fullName evidence="1">Uncharacterized protein</fullName>
    </submittedName>
</protein>